<evidence type="ECO:0000256" key="1">
    <source>
        <dbReference type="ARBA" id="ARBA00023015"/>
    </source>
</evidence>
<keyword evidence="2" id="KW-0238">DNA-binding</keyword>
<evidence type="ECO:0000256" key="4">
    <source>
        <dbReference type="SAM" id="MobiDB-lite"/>
    </source>
</evidence>
<comment type="caution">
    <text evidence="6">The sequence shown here is derived from an EMBL/GenBank/DDBJ whole genome shotgun (WGS) entry which is preliminary data.</text>
</comment>
<dbReference type="RefSeq" id="WP_344345098.1">
    <property type="nucleotide sequence ID" value="NZ_BAAAKJ010000479.1"/>
</dbReference>
<reference evidence="6 7" key="1">
    <citation type="journal article" date="2019" name="Int. J. Syst. Evol. Microbiol.">
        <title>The Global Catalogue of Microorganisms (GCM) 10K type strain sequencing project: providing services to taxonomists for standard genome sequencing and annotation.</title>
        <authorList>
            <consortium name="The Broad Institute Genomics Platform"/>
            <consortium name="The Broad Institute Genome Sequencing Center for Infectious Disease"/>
            <person name="Wu L."/>
            <person name="Ma J."/>
        </authorList>
    </citation>
    <scope>NUCLEOTIDE SEQUENCE [LARGE SCALE GENOMIC DNA]</scope>
    <source>
        <strain evidence="6 7">JCM 12393</strain>
    </source>
</reference>
<dbReference type="PROSITE" id="PS01124">
    <property type="entry name" value="HTH_ARAC_FAMILY_2"/>
    <property type="match status" value="1"/>
</dbReference>
<sequence length="302" mass="32918">MDAEDSGPGEGRGENVERRPPEWMRGDVVRCRGYRTAGVQRPRVTLPSAAVTLLVGWGEPLYVRQGLGDAEREETRHAMIAGLQTAPVVAGYRGSGHAVEVEFTAIGAFRVFRLPLHLLTNAAVHPDEAMGPGWTARLTERLAEAPDWAARWAVVDAALRPRLADAPPAVDLAVEAWRRLRDAHGGLTARDLAAATGRGERRIQHVFREHVGVPPQTLSRILRFQRALVLSGLGHLTLADVAATSGYHDQAHMNRDFRALSGRTPGELRDIADRLSAPASRLAAAREVGCFSDFFESDAVDR</sequence>
<proteinExistence type="predicted"/>
<keyword evidence="3" id="KW-0804">Transcription</keyword>
<evidence type="ECO:0000313" key="6">
    <source>
        <dbReference type="EMBL" id="GAA1414122.1"/>
    </source>
</evidence>
<dbReference type="PANTHER" id="PTHR46796">
    <property type="entry name" value="HTH-TYPE TRANSCRIPTIONAL ACTIVATOR RHAS-RELATED"/>
    <property type="match status" value="1"/>
</dbReference>
<dbReference type="Proteomes" id="UP001499863">
    <property type="component" value="Unassembled WGS sequence"/>
</dbReference>
<protein>
    <submittedName>
        <fullName evidence="6">AraC family transcriptional regulator</fullName>
    </submittedName>
</protein>
<keyword evidence="7" id="KW-1185">Reference proteome</keyword>
<name>A0ABN1YHT0_9ACTN</name>
<feature type="compositionally biased region" description="Basic and acidic residues" evidence="4">
    <location>
        <begin position="11"/>
        <end position="21"/>
    </location>
</feature>
<accession>A0ABN1YHT0</accession>
<evidence type="ECO:0000256" key="3">
    <source>
        <dbReference type="ARBA" id="ARBA00023163"/>
    </source>
</evidence>
<dbReference type="SUPFAM" id="SSF46689">
    <property type="entry name" value="Homeodomain-like"/>
    <property type="match status" value="1"/>
</dbReference>
<evidence type="ECO:0000313" key="7">
    <source>
        <dbReference type="Proteomes" id="UP001499863"/>
    </source>
</evidence>
<dbReference type="InterPro" id="IPR050204">
    <property type="entry name" value="AraC_XylS_family_regulators"/>
</dbReference>
<evidence type="ECO:0000259" key="5">
    <source>
        <dbReference type="PROSITE" id="PS01124"/>
    </source>
</evidence>
<dbReference type="PANTHER" id="PTHR46796:SF15">
    <property type="entry name" value="BLL1074 PROTEIN"/>
    <property type="match status" value="1"/>
</dbReference>
<dbReference type="Gene3D" id="1.10.10.60">
    <property type="entry name" value="Homeodomain-like"/>
    <property type="match status" value="1"/>
</dbReference>
<dbReference type="InterPro" id="IPR018060">
    <property type="entry name" value="HTH_AraC"/>
</dbReference>
<dbReference type="InterPro" id="IPR009057">
    <property type="entry name" value="Homeodomain-like_sf"/>
</dbReference>
<feature type="region of interest" description="Disordered" evidence="4">
    <location>
        <begin position="1"/>
        <end position="21"/>
    </location>
</feature>
<organism evidence="6 7">
    <name type="scientific">Kitasatospora putterlickiae</name>
    <dbReference type="NCBI Taxonomy" id="221725"/>
    <lineage>
        <taxon>Bacteria</taxon>
        <taxon>Bacillati</taxon>
        <taxon>Actinomycetota</taxon>
        <taxon>Actinomycetes</taxon>
        <taxon>Kitasatosporales</taxon>
        <taxon>Streptomycetaceae</taxon>
        <taxon>Kitasatospora</taxon>
    </lineage>
</organism>
<dbReference type="EMBL" id="BAAAKJ010000479">
    <property type="protein sequence ID" value="GAA1414122.1"/>
    <property type="molecule type" value="Genomic_DNA"/>
</dbReference>
<evidence type="ECO:0000256" key="2">
    <source>
        <dbReference type="ARBA" id="ARBA00023125"/>
    </source>
</evidence>
<gene>
    <name evidence="6" type="ORF">GCM10009639_67710</name>
</gene>
<dbReference type="Pfam" id="PF12833">
    <property type="entry name" value="HTH_18"/>
    <property type="match status" value="1"/>
</dbReference>
<feature type="domain" description="HTH araC/xylS-type" evidence="5">
    <location>
        <begin position="187"/>
        <end position="271"/>
    </location>
</feature>
<dbReference type="SMART" id="SM00342">
    <property type="entry name" value="HTH_ARAC"/>
    <property type="match status" value="1"/>
</dbReference>
<keyword evidence="1" id="KW-0805">Transcription regulation</keyword>